<reference evidence="7 8" key="1">
    <citation type="journal article" date="2014" name="Genome Announc.">
        <title>Draft genome sequences of eight enterohepatic helicobacter species isolated from both laboratory and wild rodents.</title>
        <authorList>
            <person name="Sheh A."/>
            <person name="Shen Z."/>
            <person name="Fox J.G."/>
        </authorList>
    </citation>
    <scope>NUCLEOTIDE SEQUENCE [LARGE SCALE GENOMIC DNA]</scope>
    <source>
        <strain evidence="7 8">Missouri</strain>
    </source>
</reference>
<feature type="domain" description="Tetrapyrrole methylase" evidence="6">
    <location>
        <begin position="8"/>
        <end position="216"/>
    </location>
</feature>
<accession>A0A6D2CBC6</accession>
<keyword evidence="4 7" id="KW-0808">Transferase</keyword>
<evidence type="ECO:0000259" key="6">
    <source>
        <dbReference type="Pfam" id="PF00590"/>
    </source>
</evidence>
<dbReference type="GO" id="GO:0032259">
    <property type="term" value="P:methylation"/>
    <property type="evidence" value="ECO:0007669"/>
    <property type="project" value="UniProtKB-KW"/>
</dbReference>
<dbReference type="AlphaFoldDB" id="A0A6D2CBC6"/>
<dbReference type="EMBL" id="JRPH02000005">
    <property type="protein sequence ID" value="TLE05807.1"/>
    <property type="molecule type" value="Genomic_DNA"/>
</dbReference>
<dbReference type="PIRSF" id="PIRSF005917">
    <property type="entry name" value="MTase_YraL"/>
    <property type="match status" value="1"/>
</dbReference>
<evidence type="ECO:0000256" key="1">
    <source>
        <dbReference type="ARBA" id="ARBA00022490"/>
    </source>
</evidence>
<dbReference type="Proteomes" id="UP000029870">
    <property type="component" value="Unassembled WGS sequence"/>
</dbReference>
<keyword evidence="1" id="KW-0963">Cytoplasm</keyword>
<dbReference type="NCBIfam" id="TIGR00096">
    <property type="entry name" value="16S rRNA (cytidine(1402)-2'-O)-methyltransferase"/>
    <property type="match status" value="1"/>
</dbReference>
<keyword evidence="3 7" id="KW-0489">Methyltransferase</keyword>
<comment type="caution">
    <text evidence="7">The sequence shown here is derived from an EMBL/GenBank/DDBJ whole genome shotgun (WGS) entry which is preliminary data.</text>
</comment>
<evidence type="ECO:0000256" key="2">
    <source>
        <dbReference type="ARBA" id="ARBA00022552"/>
    </source>
</evidence>
<evidence type="ECO:0000313" key="8">
    <source>
        <dbReference type="Proteomes" id="UP000029870"/>
    </source>
</evidence>
<dbReference type="Gene3D" id="3.30.950.10">
    <property type="entry name" value="Methyltransferase, Cobalt-precorrin-4 Transmethylase, Domain 2"/>
    <property type="match status" value="1"/>
</dbReference>
<proteinExistence type="predicted"/>
<dbReference type="GO" id="GO:0006364">
    <property type="term" value="P:rRNA processing"/>
    <property type="evidence" value="ECO:0007669"/>
    <property type="project" value="UniProtKB-KW"/>
</dbReference>
<sequence length="291" mass="33567">MCLKRIIMLFFVPTPIGNLLDISLHTLMVFNKCKVILCEDTRVTKKLLTLLLRNDFIQQNYPNINPQEKHFISFHSHNQDEFLRNANKDFFTQDIAFCTDAGMPNISDPGPLLLRYVRENNIEYEVVLGGGAFSHAFVCSGLEGAFYFGGFLAHKQQERQKHLKSLLEYHNTTHIILYESPKRLRESLSDIALFMPDSTLFVYKELTKLYEREIIGSPQEILAKLPNNIKGEYCIIIQKDSKNSLKDSKEKILRLGKDDILALDIPPKQKAKLLAQVSEKSIKEWYTILTQ</sequence>
<evidence type="ECO:0000256" key="4">
    <source>
        <dbReference type="ARBA" id="ARBA00022679"/>
    </source>
</evidence>
<dbReference type="PANTHER" id="PTHR46111:SF1">
    <property type="entry name" value="RIBOSOMAL RNA SMALL SUBUNIT METHYLTRANSFERASE I"/>
    <property type="match status" value="1"/>
</dbReference>
<dbReference type="Pfam" id="PF00590">
    <property type="entry name" value="TP_methylase"/>
    <property type="match status" value="1"/>
</dbReference>
<evidence type="ECO:0000256" key="5">
    <source>
        <dbReference type="ARBA" id="ARBA00022691"/>
    </source>
</evidence>
<dbReference type="InterPro" id="IPR014777">
    <property type="entry name" value="4pyrrole_Mease_sub1"/>
</dbReference>
<gene>
    <name evidence="7" type="primary">rsmI</name>
    <name evidence="7" type="ORF">LS77_002260</name>
</gene>
<dbReference type="EC" id="2.1.1.198" evidence="7"/>
<evidence type="ECO:0000256" key="3">
    <source>
        <dbReference type="ARBA" id="ARBA00022603"/>
    </source>
</evidence>
<keyword evidence="2" id="KW-0698">rRNA processing</keyword>
<dbReference type="InterPro" id="IPR000878">
    <property type="entry name" value="4pyrrol_Mease"/>
</dbReference>
<dbReference type="GO" id="GO:0008168">
    <property type="term" value="F:methyltransferase activity"/>
    <property type="evidence" value="ECO:0007669"/>
    <property type="project" value="UniProtKB-KW"/>
</dbReference>
<keyword evidence="5" id="KW-0949">S-adenosyl-L-methionine</keyword>
<organism evidence="7 8">
    <name type="scientific">Helicobacter bilis</name>
    <dbReference type="NCBI Taxonomy" id="37372"/>
    <lineage>
        <taxon>Bacteria</taxon>
        <taxon>Pseudomonadati</taxon>
        <taxon>Campylobacterota</taxon>
        <taxon>Epsilonproteobacteria</taxon>
        <taxon>Campylobacterales</taxon>
        <taxon>Helicobacteraceae</taxon>
        <taxon>Helicobacter</taxon>
    </lineage>
</organism>
<dbReference type="SUPFAM" id="SSF53790">
    <property type="entry name" value="Tetrapyrrole methylase"/>
    <property type="match status" value="1"/>
</dbReference>
<protein>
    <submittedName>
        <fullName evidence="7">16S rRNA (Cytidine(1402)-2'-O)-methyltransferase</fullName>
        <ecNumber evidence="7">2.1.1.198</ecNumber>
    </submittedName>
</protein>
<dbReference type="InterPro" id="IPR035996">
    <property type="entry name" value="4pyrrol_Methylase_sf"/>
</dbReference>
<dbReference type="PANTHER" id="PTHR46111">
    <property type="entry name" value="RIBOSOMAL RNA SMALL SUBUNIT METHYLTRANSFERASE I"/>
    <property type="match status" value="1"/>
</dbReference>
<dbReference type="InterPro" id="IPR008189">
    <property type="entry name" value="rRNA_ssu_MeTfrase_I"/>
</dbReference>
<dbReference type="Gene3D" id="3.40.1010.10">
    <property type="entry name" value="Cobalt-precorrin-4 Transmethylase, Domain 1"/>
    <property type="match status" value="1"/>
</dbReference>
<evidence type="ECO:0000313" key="7">
    <source>
        <dbReference type="EMBL" id="TLE05807.1"/>
    </source>
</evidence>
<dbReference type="InterPro" id="IPR014776">
    <property type="entry name" value="4pyrrole_Mease_sub2"/>
</dbReference>
<name>A0A6D2CBC6_9HELI</name>